<dbReference type="EMBL" id="CP004885">
    <property type="protein sequence ID" value="AGX88225.1"/>
    <property type="molecule type" value="Genomic_DNA"/>
</dbReference>
<protein>
    <submittedName>
        <fullName evidence="1">Uncharacterized protein</fullName>
    </submittedName>
</protein>
<dbReference type="HOGENOM" id="CLU_130262_1_0_4"/>
<organism evidence="1 2">
    <name type="scientific">Candidatus Symbiobacter mobilis CR</name>
    <dbReference type="NCBI Taxonomy" id="946483"/>
    <lineage>
        <taxon>Bacteria</taxon>
        <taxon>Pseudomonadati</taxon>
        <taxon>Pseudomonadota</taxon>
        <taxon>Betaproteobacteria</taxon>
        <taxon>Burkholderiales</taxon>
        <taxon>Comamonadaceae</taxon>
    </lineage>
</organism>
<dbReference type="STRING" id="946483.Cenrod_2156"/>
<gene>
    <name evidence="1" type="ORF">Cenrod_2156</name>
</gene>
<proteinExistence type="predicted"/>
<dbReference type="eggNOG" id="ENOG50320XI">
    <property type="taxonomic scope" value="Bacteria"/>
</dbReference>
<keyword evidence="2" id="KW-1185">Reference proteome</keyword>
<dbReference type="KEGG" id="cbx:Cenrod_2156"/>
<sequence>MADDACKNPHRLLLLYAVECGLKAVWLKRQGRSLFDRMDIDNTGHDLRQLLKALQAGSGFSLPAHLELRPVTHNQARLSRHGDISILHQVWRYGGECIVPTDAQCEHQLRQVLRWIQGELR</sequence>
<dbReference type="AlphaFoldDB" id="U5NA77"/>
<name>U5NA77_9BURK</name>
<accession>U5NA77</accession>
<evidence type="ECO:0000313" key="2">
    <source>
        <dbReference type="Proteomes" id="UP000017184"/>
    </source>
</evidence>
<dbReference type="Proteomes" id="UP000017184">
    <property type="component" value="Chromosome"/>
</dbReference>
<evidence type="ECO:0000313" key="1">
    <source>
        <dbReference type="EMBL" id="AGX88225.1"/>
    </source>
</evidence>
<reference evidence="1 2" key="1">
    <citation type="journal article" date="2013" name="Genome Biol.">
        <title>Genomic analysis reveals key aspects of prokaryotic symbiosis in the phototrophic consortium "Chlorochromatium aggregatum".</title>
        <authorList>
            <person name="Liu Z."/>
            <person name="Muller J."/>
            <person name="Li T."/>
            <person name="Alvey R.M."/>
            <person name="Vogl K."/>
            <person name="Frigaard N.U."/>
            <person name="Rockwell N.C."/>
            <person name="Boyd E.S."/>
            <person name="Tomsho L.P."/>
            <person name="Schuster S.C."/>
            <person name="Henke P."/>
            <person name="Rohde M."/>
            <person name="Overmann J."/>
            <person name="Bryant D.A."/>
        </authorList>
    </citation>
    <scope>NUCLEOTIDE SEQUENCE [LARGE SCALE GENOMIC DNA]</scope>
    <source>
        <strain evidence="1">CR</strain>
    </source>
</reference>